<dbReference type="AlphaFoldDB" id="A0AAE4AWW9"/>
<dbReference type="InterPro" id="IPR036259">
    <property type="entry name" value="MFS_trans_sf"/>
</dbReference>
<evidence type="ECO:0000256" key="2">
    <source>
        <dbReference type="SAM" id="Phobius"/>
    </source>
</evidence>
<reference evidence="3 4" key="1">
    <citation type="submission" date="2023-07" db="EMBL/GenBank/DDBJ databases">
        <title>Sequencing the genomes of 1000 actinobacteria strains.</title>
        <authorList>
            <person name="Klenk H.-P."/>
        </authorList>
    </citation>
    <scope>NUCLEOTIDE SEQUENCE [LARGE SCALE GENOMIC DNA]</scope>
    <source>
        <strain evidence="3 4">DSM 44709</strain>
    </source>
</reference>
<feature type="compositionally biased region" description="Basic and acidic residues" evidence="1">
    <location>
        <begin position="121"/>
        <end position="135"/>
    </location>
</feature>
<keyword evidence="2" id="KW-1133">Transmembrane helix</keyword>
<name>A0AAE4AWW9_9ACTN</name>
<feature type="transmembrane region" description="Helical" evidence="2">
    <location>
        <begin position="58"/>
        <end position="80"/>
    </location>
</feature>
<feature type="transmembrane region" description="Helical" evidence="2">
    <location>
        <begin position="6"/>
        <end position="23"/>
    </location>
</feature>
<evidence type="ECO:0000313" key="3">
    <source>
        <dbReference type="EMBL" id="MDQ0363603.1"/>
    </source>
</evidence>
<keyword evidence="4" id="KW-1185">Reference proteome</keyword>
<sequence>MITAAAPFGVNALTFALAAALIAKIRPVPAPPAGSRTRLRADIAHGIRWLWGHRLLRTLAVSMGLGNVAFCAAPAVFVLYTSERLGLSGVGYGFPMITFAVFGVHIMVWRGRGDPAPASRPGRDQRHRDRPALHEAQRRCSGFGSSSRSVRLRYTRKTDARSWWPGLR</sequence>
<evidence type="ECO:0000313" key="4">
    <source>
        <dbReference type="Proteomes" id="UP001240236"/>
    </source>
</evidence>
<keyword evidence="2" id="KW-0472">Membrane</keyword>
<organism evidence="3 4">
    <name type="scientific">Catenuloplanes indicus</name>
    <dbReference type="NCBI Taxonomy" id="137267"/>
    <lineage>
        <taxon>Bacteria</taxon>
        <taxon>Bacillati</taxon>
        <taxon>Actinomycetota</taxon>
        <taxon>Actinomycetes</taxon>
        <taxon>Micromonosporales</taxon>
        <taxon>Micromonosporaceae</taxon>
        <taxon>Catenuloplanes</taxon>
    </lineage>
</organism>
<evidence type="ECO:0008006" key="5">
    <source>
        <dbReference type="Google" id="ProtNLM"/>
    </source>
</evidence>
<comment type="caution">
    <text evidence="3">The sequence shown here is derived from an EMBL/GenBank/DDBJ whole genome shotgun (WGS) entry which is preliminary data.</text>
</comment>
<feature type="transmembrane region" description="Helical" evidence="2">
    <location>
        <begin position="92"/>
        <end position="110"/>
    </location>
</feature>
<evidence type="ECO:0000256" key="1">
    <source>
        <dbReference type="SAM" id="MobiDB-lite"/>
    </source>
</evidence>
<dbReference type="Proteomes" id="UP001240236">
    <property type="component" value="Unassembled WGS sequence"/>
</dbReference>
<dbReference type="SUPFAM" id="SSF103473">
    <property type="entry name" value="MFS general substrate transporter"/>
    <property type="match status" value="1"/>
</dbReference>
<dbReference type="EMBL" id="JAUSUZ010000001">
    <property type="protein sequence ID" value="MDQ0363603.1"/>
    <property type="molecule type" value="Genomic_DNA"/>
</dbReference>
<protein>
    <recommendedName>
        <fullName evidence="5">MFS transporter</fullName>
    </recommendedName>
</protein>
<proteinExistence type="predicted"/>
<feature type="region of interest" description="Disordered" evidence="1">
    <location>
        <begin position="115"/>
        <end position="135"/>
    </location>
</feature>
<keyword evidence="2" id="KW-0812">Transmembrane</keyword>
<accession>A0AAE4AWW9</accession>
<gene>
    <name evidence="3" type="ORF">J2S42_000272</name>
</gene>